<sequence length="77" mass="8680">MDNEFIGLVSLDKHVDGGTEVSYEFLPTWWRSGYATEVLSQVINFSFNELELSRVIAETQTANAPSCRLLEQLNGKL</sequence>
<dbReference type="InterPro" id="IPR051531">
    <property type="entry name" value="N-acetyltransferase"/>
</dbReference>
<dbReference type="PANTHER" id="PTHR43792:SF16">
    <property type="entry name" value="N-ACETYLTRANSFERASE DOMAIN-CONTAINING PROTEIN"/>
    <property type="match status" value="1"/>
</dbReference>
<name>A0ABX1XRX7_9BACL</name>
<comment type="caution">
    <text evidence="2">The sequence shown here is derived from an EMBL/GenBank/DDBJ whole genome shotgun (WGS) entry which is preliminary data.</text>
</comment>
<accession>A0ABX1XRX7</accession>
<dbReference type="PANTHER" id="PTHR43792">
    <property type="entry name" value="GNAT FAMILY, PUTATIVE (AFU_ORTHOLOGUE AFUA_3G00765)-RELATED-RELATED"/>
    <property type="match status" value="1"/>
</dbReference>
<dbReference type="InterPro" id="IPR000182">
    <property type="entry name" value="GNAT_dom"/>
</dbReference>
<dbReference type="Pfam" id="PF13302">
    <property type="entry name" value="Acetyltransf_3"/>
    <property type="match status" value="1"/>
</dbReference>
<dbReference type="Gene3D" id="3.40.630.30">
    <property type="match status" value="1"/>
</dbReference>
<dbReference type="PROSITE" id="PS51186">
    <property type="entry name" value="GNAT"/>
    <property type="match status" value="1"/>
</dbReference>
<keyword evidence="3" id="KW-1185">Reference proteome</keyword>
<dbReference type="SUPFAM" id="SSF55729">
    <property type="entry name" value="Acyl-CoA N-acyltransferases (Nat)"/>
    <property type="match status" value="1"/>
</dbReference>
<proteinExistence type="predicted"/>
<dbReference type="RefSeq" id="WP_171642573.1">
    <property type="nucleotide sequence ID" value="NZ_WHOA01000055.1"/>
</dbReference>
<evidence type="ECO:0000313" key="2">
    <source>
        <dbReference type="EMBL" id="NOU71295.1"/>
    </source>
</evidence>
<dbReference type="EMBL" id="WHOA01000055">
    <property type="protein sequence ID" value="NOU71295.1"/>
    <property type="molecule type" value="Genomic_DNA"/>
</dbReference>
<dbReference type="InterPro" id="IPR016181">
    <property type="entry name" value="Acyl_CoA_acyltransferase"/>
</dbReference>
<protein>
    <submittedName>
        <fullName evidence="2">GNAT family N-acetyltransferase</fullName>
    </submittedName>
</protein>
<organism evidence="2 3">
    <name type="scientific">Paenibacillus phytorum</name>
    <dbReference type="NCBI Taxonomy" id="2654977"/>
    <lineage>
        <taxon>Bacteria</taxon>
        <taxon>Bacillati</taxon>
        <taxon>Bacillota</taxon>
        <taxon>Bacilli</taxon>
        <taxon>Bacillales</taxon>
        <taxon>Paenibacillaceae</taxon>
        <taxon>Paenibacillus</taxon>
    </lineage>
</organism>
<dbReference type="Proteomes" id="UP000616779">
    <property type="component" value="Unassembled WGS sequence"/>
</dbReference>
<feature type="domain" description="N-acetyltransferase" evidence="1">
    <location>
        <begin position="1"/>
        <end position="77"/>
    </location>
</feature>
<evidence type="ECO:0000313" key="3">
    <source>
        <dbReference type="Proteomes" id="UP000616779"/>
    </source>
</evidence>
<reference evidence="2 3" key="1">
    <citation type="submission" date="2019-10" db="EMBL/GenBank/DDBJ databases">
        <title>Description of Paenibacillus terrestris sp. nov.</title>
        <authorList>
            <person name="Carlier A."/>
            <person name="Qi S."/>
        </authorList>
    </citation>
    <scope>NUCLEOTIDE SEQUENCE [LARGE SCALE GENOMIC DNA]</scope>
    <source>
        <strain evidence="2 3">LMG 31458</strain>
    </source>
</reference>
<evidence type="ECO:0000259" key="1">
    <source>
        <dbReference type="PROSITE" id="PS51186"/>
    </source>
</evidence>
<gene>
    <name evidence="2" type="ORF">GC098_07645</name>
</gene>